<feature type="domain" description="Disease resistance R13L4/SHOC-2-like LRR" evidence="5">
    <location>
        <begin position="335"/>
        <end position="555"/>
    </location>
</feature>
<evidence type="ECO:0000256" key="2">
    <source>
        <dbReference type="ARBA" id="ARBA00022821"/>
    </source>
</evidence>
<evidence type="ECO:0000313" key="6">
    <source>
        <dbReference type="Proteomes" id="UP000189703"/>
    </source>
</evidence>
<evidence type="ECO:0000256" key="3">
    <source>
        <dbReference type="SAM" id="MobiDB-lite"/>
    </source>
</evidence>
<evidence type="ECO:0000256" key="1">
    <source>
        <dbReference type="ARBA" id="ARBA00022737"/>
    </source>
</evidence>
<dbReference type="PANTHER" id="PTHR23155:SF1076">
    <property type="entry name" value="LEUCINE-RICH REPEAT (LRR) FAMILY PROTEIN-RELATED"/>
    <property type="match status" value="1"/>
</dbReference>
<dbReference type="RefSeq" id="XP_010258633.1">
    <property type="nucleotide sequence ID" value="XM_010260331.2"/>
</dbReference>
<feature type="domain" description="Disease resistance protein winged helix" evidence="4">
    <location>
        <begin position="184"/>
        <end position="253"/>
    </location>
</feature>
<dbReference type="FunFam" id="1.10.10.10:FF:000322">
    <property type="entry name" value="Probable disease resistance protein At1g63360"/>
    <property type="match status" value="1"/>
</dbReference>
<dbReference type="InterPro" id="IPR058922">
    <property type="entry name" value="WHD_DRP"/>
</dbReference>
<reference evidence="7" key="1">
    <citation type="submission" date="2025-08" db="UniProtKB">
        <authorList>
            <consortium name="RefSeq"/>
        </authorList>
    </citation>
    <scope>IDENTIFICATION</scope>
</reference>
<feature type="compositionally biased region" description="Low complexity" evidence="3">
    <location>
        <begin position="120"/>
        <end position="129"/>
    </location>
</feature>
<organism evidence="6 7">
    <name type="scientific">Nelumbo nucifera</name>
    <name type="common">Sacred lotus</name>
    <dbReference type="NCBI Taxonomy" id="4432"/>
    <lineage>
        <taxon>Eukaryota</taxon>
        <taxon>Viridiplantae</taxon>
        <taxon>Streptophyta</taxon>
        <taxon>Embryophyta</taxon>
        <taxon>Tracheophyta</taxon>
        <taxon>Spermatophyta</taxon>
        <taxon>Magnoliopsida</taxon>
        <taxon>Proteales</taxon>
        <taxon>Nelumbonaceae</taxon>
        <taxon>Nelumbo</taxon>
    </lineage>
</organism>
<dbReference type="FunCoup" id="A0A1U8A1M1">
    <property type="interactions" value="616"/>
</dbReference>
<evidence type="ECO:0000259" key="4">
    <source>
        <dbReference type="Pfam" id="PF23559"/>
    </source>
</evidence>
<dbReference type="eggNOG" id="ENOG502QSXD">
    <property type="taxonomic scope" value="Eukaryota"/>
</dbReference>
<keyword evidence="1" id="KW-0677">Repeat</keyword>
<name>A0A1U8A1M1_NELNU</name>
<proteinExistence type="predicted"/>
<dbReference type="KEGG" id="nnu:104598316"/>
<evidence type="ECO:0000313" key="7">
    <source>
        <dbReference type="RefSeq" id="XP_010258633.1"/>
    </source>
</evidence>
<dbReference type="Gene3D" id="3.80.10.10">
    <property type="entry name" value="Ribonuclease Inhibitor"/>
    <property type="match status" value="1"/>
</dbReference>
<dbReference type="AlphaFoldDB" id="A0A1U8A1M1"/>
<evidence type="ECO:0000259" key="5">
    <source>
        <dbReference type="Pfam" id="PF23598"/>
    </source>
</evidence>
<dbReference type="Pfam" id="PF23559">
    <property type="entry name" value="WHD_DRP"/>
    <property type="match status" value="1"/>
</dbReference>
<dbReference type="OrthoDB" id="1934998at2759"/>
<dbReference type="PANTHER" id="PTHR23155">
    <property type="entry name" value="DISEASE RESISTANCE PROTEIN RP"/>
    <property type="match status" value="1"/>
</dbReference>
<dbReference type="OMA" id="IDRKICM"/>
<dbReference type="STRING" id="4432.A0A1U8A1M1"/>
<feature type="region of interest" description="Disordered" evidence="3">
    <location>
        <begin position="117"/>
        <end position="138"/>
    </location>
</feature>
<protein>
    <submittedName>
        <fullName evidence="7">Disease resistance RPP13-like protein 4</fullName>
    </submittedName>
</protein>
<dbReference type="GO" id="GO:0006952">
    <property type="term" value="P:defense response"/>
    <property type="evidence" value="ECO:0007669"/>
    <property type="project" value="UniProtKB-KW"/>
</dbReference>
<sequence>MSNLPDSSSVAVTGRISEDILPDLLRQLEELKRRRTNNSSQMQEWLFNLAKKELQSMQDYARLGIKNWEQLILEDLNALSRFFHQDANQINGIPSNLQHIINCIARMKARVSSLVDNIDSNNSPSSSPSQPEEDPDVVVRETSQKWKDLRMEEEILKSQGMTELKLSYDNLELAEKLCLLCFSIFPENYVIKKRPLIYWWIGEGFVTPTANHTAEEMGNQCFRKLMSVGLIEPVYERGSKAAKCCRMHPWIRRMVISVAKELRFFNFDSSGNPISPAEFSRSENGADEFSRRACLVTTNRESPDLRNFYHEDLQTLFNVNAQYLDFKKDGKSDGLSMMRKLVVLQLGKWQRWPKHHIEVEDEIFLKDLGSMKHLSYLSLQGIYGITKLPVSIGRLINIKILDLRACQNLEELPAGIASLKNLTHLDLSDCFLLEYIPRSLGSLSELQVLKGFIICNSKTKDVCRLSDLVTLKKLKKLSLNINIENRATTETGEFKLNGLEALRSLTITWGASKTIPSFSFPSNLEKLDVRCLPEENPPDWLGPSELSNLKKLYIRGGKLERLVTHGNTQRLTWKVQVLHLKFLEKFQMEKVELLQVFAELKYLYKFECPKLTSFPCSDNEICEN</sequence>
<dbReference type="InterPro" id="IPR032675">
    <property type="entry name" value="LRR_dom_sf"/>
</dbReference>
<accession>A0A1U8A1M1</accession>
<gene>
    <name evidence="7" type="primary">LOC104598316</name>
</gene>
<dbReference type="GeneID" id="104598316"/>
<dbReference type="InterPro" id="IPR036388">
    <property type="entry name" value="WH-like_DNA-bd_sf"/>
</dbReference>
<dbReference type="Gene3D" id="1.10.10.10">
    <property type="entry name" value="Winged helix-like DNA-binding domain superfamily/Winged helix DNA-binding domain"/>
    <property type="match status" value="1"/>
</dbReference>
<keyword evidence="6" id="KW-1185">Reference proteome</keyword>
<dbReference type="InterPro" id="IPR055414">
    <property type="entry name" value="LRR_R13L4/SHOC2-like"/>
</dbReference>
<dbReference type="Proteomes" id="UP000189703">
    <property type="component" value="Unplaced"/>
</dbReference>
<dbReference type="SUPFAM" id="SSF52058">
    <property type="entry name" value="L domain-like"/>
    <property type="match status" value="1"/>
</dbReference>
<keyword evidence="2" id="KW-0611">Plant defense</keyword>
<dbReference type="Pfam" id="PF23598">
    <property type="entry name" value="LRR_14"/>
    <property type="match status" value="1"/>
</dbReference>
<dbReference type="InterPro" id="IPR044974">
    <property type="entry name" value="Disease_R_plants"/>
</dbReference>